<gene>
    <name evidence="3" type="ORF">ACFO3O_12835</name>
</gene>
<feature type="transmembrane region" description="Helical" evidence="1">
    <location>
        <begin position="61"/>
        <end position="83"/>
    </location>
</feature>
<evidence type="ECO:0000256" key="1">
    <source>
        <dbReference type="SAM" id="Phobius"/>
    </source>
</evidence>
<evidence type="ECO:0000259" key="2">
    <source>
        <dbReference type="Pfam" id="PF03703"/>
    </source>
</evidence>
<sequence>MRRNLQSELRQHIDINETLLWTGQPKKGILFRSSDIVLIPFSFLWCGFAIFWVVMASQAGLFALFGIPFVIVGLVFAFGRFIIDAKQRAHTFYGITEDRIIIKSGVFSKSIKSLQIKTLSDIEYNEKNDGSGTISIGPKNPMMIWGNGMNWWPGMKANTQLDSIPEVRKVYNQIIEIQKQK</sequence>
<evidence type="ECO:0000313" key="4">
    <source>
        <dbReference type="Proteomes" id="UP001596043"/>
    </source>
</evidence>
<dbReference type="Pfam" id="PF03703">
    <property type="entry name" value="bPH_2"/>
    <property type="match status" value="1"/>
</dbReference>
<keyword evidence="1" id="KW-1133">Transmembrane helix</keyword>
<feature type="domain" description="YdbS-like PH" evidence="2">
    <location>
        <begin position="90"/>
        <end position="174"/>
    </location>
</feature>
<comment type="caution">
    <text evidence="3">The sequence shown here is derived from an EMBL/GenBank/DDBJ whole genome shotgun (WGS) entry which is preliminary data.</text>
</comment>
<name>A0ABV9HYF4_9FLAO</name>
<dbReference type="RefSeq" id="WP_379979408.1">
    <property type="nucleotide sequence ID" value="NZ_JBHSFV010000007.1"/>
</dbReference>
<dbReference type="EMBL" id="JBHSFV010000007">
    <property type="protein sequence ID" value="MFC4634800.1"/>
    <property type="molecule type" value="Genomic_DNA"/>
</dbReference>
<proteinExistence type="predicted"/>
<keyword evidence="4" id="KW-1185">Reference proteome</keyword>
<dbReference type="Proteomes" id="UP001596043">
    <property type="component" value="Unassembled WGS sequence"/>
</dbReference>
<accession>A0ABV9HYF4</accession>
<keyword evidence="1" id="KW-0472">Membrane</keyword>
<reference evidence="4" key="1">
    <citation type="journal article" date="2019" name="Int. J. Syst. Evol. Microbiol.">
        <title>The Global Catalogue of Microorganisms (GCM) 10K type strain sequencing project: providing services to taxonomists for standard genome sequencing and annotation.</title>
        <authorList>
            <consortium name="The Broad Institute Genomics Platform"/>
            <consortium name="The Broad Institute Genome Sequencing Center for Infectious Disease"/>
            <person name="Wu L."/>
            <person name="Ma J."/>
        </authorList>
    </citation>
    <scope>NUCLEOTIDE SEQUENCE [LARGE SCALE GENOMIC DNA]</scope>
    <source>
        <strain evidence="4">YJ-61-S</strain>
    </source>
</reference>
<dbReference type="InterPro" id="IPR005182">
    <property type="entry name" value="YdbS-like_PH"/>
</dbReference>
<feature type="transmembrane region" description="Helical" evidence="1">
    <location>
        <begin position="36"/>
        <end position="55"/>
    </location>
</feature>
<evidence type="ECO:0000313" key="3">
    <source>
        <dbReference type="EMBL" id="MFC4634800.1"/>
    </source>
</evidence>
<protein>
    <submittedName>
        <fullName evidence="3">PH domain-containing protein</fullName>
    </submittedName>
</protein>
<keyword evidence="1" id="KW-0812">Transmembrane</keyword>
<organism evidence="3 4">
    <name type="scientific">Dokdonia ponticola</name>
    <dbReference type="NCBI Taxonomy" id="2041041"/>
    <lineage>
        <taxon>Bacteria</taxon>
        <taxon>Pseudomonadati</taxon>
        <taxon>Bacteroidota</taxon>
        <taxon>Flavobacteriia</taxon>
        <taxon>Flavobacteriales</taxon>
        <taxon>Flavobacteriaceae</taxon>
        <taxon>Dokdonia</taxon>
    </lineage>
</organism>